<gene>
    <name evidence="1" type="ORF">E2C01_093859</name>
</gene>
<comment type="caution">
    <text evidence="1">The sequence shown here is derived from an EMBL/GenBank/DDBJ whole genome shotgun (WGS) entry which is preliminary data.</text>
</comment>
<protein>
    <submittedName>
        <fullName evidence="1">Uncharacterized protein</fullName>
    </submittedName>
</protein>
<dbReference type="EMBL" id="VSRR010114270">
    <property type="protein sequence ID" value="MPC98486.1"/>
    <property type="molecule type" value="Genomic_DNA"/>
</dbReference>
<reference evidence="1 2" key="1">
    <citation type="submission" date="2019-05" db="EMBL/GenBank/DDBJ databases">
        <title>Another draft genome of Portunus trituberculatus and its Hox gene families provides insights of decapod evolution.</title>
        <authorList>
            <person name="Jeong J.-H."/>
            <person name="Song I."/>
            <person name="Kim S."/>
            <person name="Choi T."/>
            <person name="Kim D."/>
            <person name="Ryu S."/>
            <person name="Kim W."/>
        </authorList>
    </citation>
    <scope>NUCLEOTIDE SEQUENCE [LARGE SCALE GENOMIC DNA]</scope>
    <source>
        <tissue evidence="1">Muscle</tissue>
    </source>
</reference>
<dbReference type="AlphaFoldDB" id="A0A5B7JVZ7"/>
<organism evidence="1 2">
    <name type="scientific">Portunus trituberculatus</name>
    <name type="common">Swimming crab</name>
    <name type="synonym">Neptunus trituberculatus</name>
    <dbReference type="NCBI Taxonomy" id="210409"/>
    <lineage>
        <taxon>Eukaryota</taxon>
        <taxon>Metazoa</taxon>
        <taxon>Ecdysozoa</taxon>
        <taxon>Arthropoda</taxon>
        <taxon>Crustacea</taxon>
        <taxon>Multicrustacea</taxon>
        <taxon>Malacostraca</taxon>
        <taxon>Eumalacostraca</taxon>
        <taxon>Eucarida</taxon>
        <taxon>Decapoda</taxon>
        <taxon>Pleocyemata</taxon>
        <taxon>Brachyura</taxon>
        <taxon>Eubrachyura</taxon>
        <taxon>Portunoidea</taxon>
        <taxon>Portunidae</taxon>
        <taxon>Portuninae</taxon>
        <taxon>Portunus</taxon>
    </lineage>
</organism>
<evidence type="ECO:0000313" key="2">
    <source>
        <dbReference type="Proteomes" id="UP000324222"/>
    </source>
</evidence>
<proteinExistence type="predicted"/>
<name>A0A5B7JVZ7_PORTR</name>
<keyword evidence="2" id="KW-1185">Reference proteome</keyword>
<accession>A0A5B7JVZ7</accession>
<evidence type="ECO:0000313" key="1">
    <source>
        <dbReference type="EMBL" id="MPC98486.1"/>
    </source>
</evidence>
<sequence>MVSLAAAVTRGRQVIPSDFFKRHPHLGASQRLPKAVSCEGEGREEALGFSPPWKEF</sequence>
<dbReference type="Proteomes" id="UP000324222">
    <property type="component" value="Unassembled WGS sequence"/>
</dbReference>